<feature type="compositionally biased region" description="Basic and acidic residues" evidence="1">
    <location>
        <begin position="105"/>
        <end position="118"/>
    </location>
</feature>
<dbReference type="Proteomes" id="UP001163846">
    <property type="component" value="Unassembled WGS sequence"/>
</dbReference>
<evidence type="ECO:0000256" key="1">
    <source>
        <dbReference type="SAM" id="MobiDB-lite"/>
    </source>
</evidence>
<feature type="compositionally biased region" description="Basic residues" evidence="1">
    <location>
        <begin position="197"/>
        <end position="209"/>
    </location>
</feature>
<feature type="compositionally biased region" description="Low complexity" evidence="1">
    <location>
        <begin position="125"/>
        <end position="142"/>
    </location>
</feature>
<feature type="region of interest" description="Disordered" evidence="1">
    <location>
        <begin position="84"/>
        <end position="257"/>
    </location>
</feature>
<evidence type="ECO:0008006" key="4">
    <source>
        <dbReference type="Google" id="ProtNLM"/>
    </source>
</evidence>
<comment type="caution">
    <text evidence="2">The sequence shown here is derived from an EMBL/GenBank/DDBJ whole genome shotgun (WGS) entry which is preliminary data.</text>
</comment>
<evidence type="ECO:0000313" key="2">
    <source>
        <dbReference type="EMBL" id="KAJ3838294.1"/>
    </source>
</evidence>
<protein>
    <recommendedName>
        <fullName evidence="4">Coilin</fullName>
    </recommendedName>
</protein>
<keyword evidence="3" id="KW-1185">Reference proteome</keyword>
<gene>
    <name evidence="2" type="ORF">F5878DRAFT_176825</name>
</gene>
<dbReference type="EMBL" id="MU806191">
    <property type="protein sequence ID" value="KAJ3838294.1"/>
    <property type="molecule type" value="Genomic_DNA"/>
</dbReference>
<feature type="region of interest" description="Disordered" evidence="1">
    <location>
        <begin position="380"/>
        <end position="403"/>
    </location>
</feature>
<dbReference type="AlphaFoldDB" id="A0AA38P8J2"/>
<evidence type="ECO:0000313" key="3">
    <source>
        <dbReference type="Proteomes" id="UP001163846"/>
    </source>
</evidence>
<feature type="compositionally biased region" description="Low complexity" evidence="1">
    <location>
        <begin position="166"/>
        <end position="183"/>
    </location>
</feature>
<sequence length="554" mass="60700">MRLRLQTTTEELPPLKAWFSYPLDSPPRFIADFKNLICTTVKTFSTANISFRDIQLELDGFEILDELPTEQTLRDGDLLVITKREERSSGSSKKRKATDDGSSIPEKRARSSKSETRPSRARTVSSSSASSSSASSSSSSSESEPESSDSESDSDSDSSTLSLEKPTTVSSRTRPSSTRPTTVAVENHVPPGLGSTKTRKRNIRRRLKKKYEASQVQDVADPIPSPPKRVSFANGAPLGPRTTNAAAPASTPTASSTIAHPNLTMFSLGNKNKKKGYKYALGPPTAQKKVFNDPDSYDDPSSVSVRDEAEADAADMDRALPPSTAIFTSAPGDTFSKTRARVVPPSELQSLGRLPKNMFVTSVDVEADLWIRKGSYLKKKKKQRQKERENEHPSFMMDLTQDGEEPPITLDYGAAEDEEVLEEAISSSLLDPGANYVEAEDTKTALIWSVVENDYETLPPVTLDFLQNGKLVAWKALALNPETYSPEVLLHIATVTAVSAALTDENASSSLSVSIRRLIRPGWEELDMEDVEGSFGWEDVQQMGWKAVNKVGRL</sequence>
<name>A0AA38P8J2_9AGAR</name>
<organism evidence="2 3">
    <name type="scientific">Lentinula raphanica</name>
    <dbReference type="NCBI Taxonomy" id="153919"/>
    <lineage>
        <taxon>Eukaryota</taxon>
        <taxon>Fungi</taxon>
        <taxon>Dikarya</taxon>
        <taxon>Basidiomycota</taxon>
        <taxon>Agaricomycotina</taxon>
        <taxon>Agaricomycetes</taxon>
        <taxon>Agaricomycetidae</taxon>
        <taxon>Agaricales</taxon>
        <taxon>Marasmiineae</taxon>
        <taxon>Omphalotaceae</taxon>
        <taxon>Lentinula</taxon>
    </lineage>
</organism>
<proteinExistence type="predicted"/>
<reference evidence="2" key="1">
    <citation type="submission" date="2022-08" db="EMBL/GenBank/DDBJ databases">
        <authorList>
            <consortium name="DOE Joint Genome Institute"/>
            <person name="Min B."/>
            <person name="Riley R."/>
            <person name="Sierra-Patev S."/>
            <person name="Naranjo-Ortiz M."/>
            <person name="Looney B."/>
            <person name="Konkel Z."/>
            <person name="Slot J.C."/>
            <person name="Sakamoto Y."/>
            <person name="Steenwyk J.L."/>
            <person name="Rokas A."/>
            <person name="Carro J."/>
            <person name="Camarero S."/>
            <person name="Ferreira P."/>
            <person name="Molpeceres G."/>
            <person name="Ruiz-Duenas F.J."/>
            <person name="Serrano A."/>
            <person name="Henrissat B."/>
            <person name="Drula E."/>
            <person name="Hughes K.W."/>
            <person name="Mata J.L."/>
            <person name="Ishikawa N.K."/>
            <person name="Vargas-Isla R."/>
            <person name="Ushijima S."/>
            <person name="Smith C.A."/>
            <person name="Ahrendt S."/>
            <person name="Andreopoulos W."/>
            <person name="He G."/>
            <person name="Labutti K."/>
            <person name="Lipzen A."/>
            <person name="Ng V."/>
            <person name="Sandor L."/>
            <person name="Barry K."/>
            <person name="Martinez A.T."/>
            <person name="Xiao Y."/>
            <person name="Gibbons J.G."/>
            <person name="Terashima K."/>
            <person name="Hibbett D.S."/>
            <person name="Grigoriev I.V."/>
        </authorList>
    </citation>
    <scope>NUCLEOTIDE SEQUENCE</scope>
    <source>
        <strain evidence="2">TFB9207</strain>
    </source>
</reference>
<feature type="region of interest" description="Disordered" evidence="1">
    <location>
        <begin position="278"/>
        <end position="338"/>
    </location>
</feature>
<feature type="compositionally biased region" description="Low complexity" evidence="1">
    <location>
        <begin position="240"/>
        <end position="257"/>
    </location>
</feature>
<accession>A0AA38P8J2</accession>
<feature type="compositionally biased region" description="Acidic residues" evidence="1">
    <location>
        <begin position="143"/>
        <end position="156"/>
    </location>
</feature>